<feature type="non-terminal residue" evidence="2">
    <location>
        <position position="40"/>
    </location>
</feature>
<gene>
    <name evidence="2" type="ORF">AVDCRST_MAG71-2103</name>
</gene>
<feature type="region of interest" description="Disordered" evidence="1">
    <location>
        <begin position="1"/>
        <end position="40"/>
    </location>
</feature>
<feature type="compositionally biased region" description="Low complexity" evidence="1">
    <location>
        <begin position="16"/>
        <end position="25"/>
    </location>
</feature>
<organism evidence="2">
    <name type="scientific">uncultured Lysobacter sp</name>
    <dbReference type="NCBI Taxonomy" id="271060"/>
    <lineage>
        <taxon>Bacteria</taxon>
        <taxon>Pseudomonadati</taxon>
        <taxon>Pseudomonadota</taxon>
        <taxon>Gammaproteobacteria</taxon>
        <taxon>Lysobacterales</taxon>
        <taxon>Lysobacteraceae</taxon>
        <taxon>Lysobacter</taxon>
        <taxon>environmental samples</taxon>
    </lineage>
</organism>
<name>A0A6J4LMY7_9GAMM</name>
<feature type="non-terminal residue" evidence="2">
    <location>
        <position position="1"/>
    </location>
</feature>
<dbReference type="AlphaFoldDB" id="A0A6J4LMY7"/>
<evidence type="ECO:0000313" key="2">
    <source>
        <dbReference type="EMBL" id="CAA9337813.1"/>
    </source>
</evidence>
<evidence type="ECO:0000256" key="1">
    <source>
        <dbReference type="SAM" id="MobiDB-lite"/>
    </source>
</evidence>
<protein>
    <submittedName>
        <fullName evidence="2">Uncharacterized protein</fullName>
    </submittedName>
</protein>
<sequence length="40" mass="4056">EPSHFHCRAPQPGPAGPAQAPAGRGTHPAGNGHRHQAAAR</sequence>
<reference evidence="2" key="1">
    <citation type="submission" date="2020-02" db="EMBL/GenBank/DDBJ databases">
        <authorList>
            <person name="Meier V. D."/>
        </authorList>
    </citation>
    <scope>NUCLEOTIDE SEQUENCE</scope>
    <source>
        <strain evidence="2">AVDCRST_MAG71</strain>
    </source>
</reference>
<accession>A0A6J4LMY7</accession>
<dbReference type="EMBL" id="CADCUA010000484">
    <property type="protein sequence ID" value="CAA9337813.1"/>
    <property type="molecule type" value="Genomic_DNA"/>
</dbReference>
<proteinExistence type="predicted"/>